<name>A0A840R3K8_9GAMM</name>
<evidence type="ECO:0000256" key="1">
    <source>
        <dbReference type="SAM" id="SignalP"/>
    </source>
</evidence>
<feature type="signal peptide" evidence="1">
    <location>
        <begin position="1"/>
        <end position="30"/>
    </location>
</feature>
<evidence type="ECO:0000313" key="2">
    <source>
        <dbReference type="EMBL" id="MBB5187116.1"/>
    </source>
</evidence>
<dbReference type="InterPro" id="IPR008325">
    <property type="entry name" value="EipA-like"/>
</dbReference>
<sequence>MKNNHLLSNAYRVFLGAGLALLLSAPAALAASADASASASVGFTKEQVLAKADGFFGETTAGLAKAIEKLFAEQGSPNAVIYGEEVSAAIGIGVRYGQGEVELAGRAPEPIFWQGPSLGFDMGANAAKVFTLVYHLKSTEDLMQRFPGVDGSFYVVAGVGVNYQQSGEMILAPIRTGVGLRAGASVGYVHYTRKKSWLPF</sequence>
<protein>
    <recommendedName>
        <fullName evidence="4">DUF1134 domain-containing protein</fullName>
    </recommendedName>
</protein>
<dbReference type="EMBL" id="JACHHW010000003">
    <property type="protein sequence ID" value="MBB5187116.1"/>
    <property type="molecule type" value="Genomic_DNA"/>
</dbReference>
<gene>
    <name evidence="2" type="ORF">HNQ57_001379</name>
</gene>
<keyword evidence="3" id="KW-1185">Reference proteome</keyword>
<dbReference type="AlphaFoldDB" id="A0A840R3K8"/>
<comment type="caution">
    <text evidence="2">The sequence shown here is derived from an EMBL/GenBank/DDBJ whole genome shotgun (WGS) entry which is preliminary data.</text>
</comment>
<reference evidence="2 3" key="1">
    <citation type="submission" date="2020-08" db="EMBL/GenBank/DDBJ databases">
        <title>Genomic Encyclopedia of Type Strains, Phase IV (KMG-IV): sequencing the most valuable type-strain genomes for metagenomic binning, comparative biology and taxonomic classification.</title>
        <authorList>
            <person name="Goeker M."/>
        </authorList>
    </citation>
    <scope>NUCLEOTIDE SEQUENCE [LARGE SCALE GENOMIC DNA]</scope>
    <source>
        <strain evidence="2 3">DSM 25701</strain>
    </source>
</reference>
<proteinExistence type="predicted"/>
<dbReference type="RefSeq" id="WP_184461841.1">
    <property type="nucleotide sequence ID" value="NZ_JACHHW010000003.1"/>
</dbReference>
<organism evidence="2 3">
    <name type="scientific">Zhongshania antarctica</name>
    <dbReference type="NCBI Taxonomy" id="641702"/>
    <lineage>
        <taxon>Bacteria</taxon>
        <taxon>Pseudomonadati</taxon>
        <taxon>Pseudomonadota</taxon>
        <taxon>Gammaproteobacteria</taxon>
        <taxon>Cellvibrionales</taxon>
        <taxon>Spongiibacteraceae</taxon>
        <taxon>Zhongshania</taxon>
    </lineage>
</organism>
<evidence type="ECO:0000313" key="3">
    <source>
        <dbReference type="Proteomes" id="UP000536640"/>
    </source>
</evidence>
<accession>A0A840R3K8</accession>
<dbReference type="Proteomes" id="UP000536640">
    <property type="component" value="Unassembled WGS sequence"/>
</dbReference>
<feature type="chain" id="PRO_5032958895" description="DUF1134 domain-containing protein" evidence="1">
    <location>
        <begin position="31"/>
        <end position="200"/>
    </location>
</feature>
<dbReference type="Pfam" id="PF06577">
    <property type="entry name" value="EipA"/>
    <property type="match status" value="1"/>
</dbReference>
<evidence type="ECO:0008006" key="4">
    <source>
        <dbReference type="Google" id="ProtNLM"/>
    </source>
</evidence>
<keyword evidence="1" id="KW-0732">Signal</keyword>